<dbReference type="Gene3D" id="1.10.287.950">
    <property type="entry name" value="Methyl-accepting chemotaxis protein"/>
    <property type="match status" value="1"/>
</dbReference>
<feature type="domain" description="PAS" evidence="3">
    <location>
        <begin position="146"/>
        <end position="202"/>
    </location>
</feature>
<dbReference type="Proteomes" id="UP000198704">
    <property type="component" value="Unassembled WGS sequence"/>
</dbReference>
<dbReference type="InterPro" id="IPR000014">
    <property type="entry name" value="PAS"/>
</dbReference>
<dbReference type="PANTHER" id="PTHR24422:SF10">
    <property type="entry name" value="CHEMOTAXIS PROTEIN METHYLTRANSFERASE 2"/>
    <property type="match status" value="1"/>
</dbReference>
<dbReference type="RefSeq" id="WP_091714392.1">
    <property type="nucleotide sequence ID" value="NZ_FNHS01000003.1"/>
</dbReference>
<name>A0A1G9VW65_9HYPH</name>
<evidence type="ECO:0000259" key="3">
    <source>
        <dbReference type="PROSITE" id="PS50112"/>
    </source>
</evidence>
<dbReference type="Pfam" id="PF08448">
    <property type="entry name" value="PAS_4"/>
    <property type="match status" value="1"/>
</dbReference>
<dbReference type="SMART" id="SM00091">
    <property type="entry name" value="PAS"/>
    <property type="match status" value="2"/>
</dbReference>
<dbReference type="Gene3D" id="3.30.450.20">
    <property type="entry name" value="PAS domain"/>
    <property type="match status" value="2"/>
</dbReference>
<dbReference type="GO" id="GO:0016020">
    <property type="term" value="C:membrane"/>
    <property type="evidence" value="ECO:0007669"/>
    <property type="project" value="InterPro"/>
</dbReference>
<dbReference type="GO" id="GO:0004888">
    <property type="term" value="F:transmembrane signaling receptor activity"/>
    <property type="evidence" value="ECO:0007669"/>
    <property type="project" value="InterPro"/>
</dbReference>
<evidence type="ECO:0000313" key="6">
    <source>
        <dbReference type="Proteomes" id="UP000198704"/>
    </source>
</evidence>
<dbReference type="AlphaFoldDB" id="A0A1G9VW65"/>
<proteinExistence type="predicted"/>
<keyword evidence="6" id="KW-1185">Reference proteome</keyword>
<feature type="domain" description="PAC" evidence="4">
    <location>
        <begin position="83"/>
        <end position="135"/>
    </location>
</feature>
<dbReference type="InterPro" id="IPR035965">
    <property type="entry name" value="PAS-like_dom_sf"/>
</dbReference>
<keyword evidence="1" id="KW-0807">Transducer</keyword>
<dbReference type="Pfam" id="PF00015">
    <property type="entry name" value="MCPsignal"/>
    <property type="match status" value="1"/>
</dbReference>
<dbReference type="PROSITE" id="PS50112">
    <property type="entry name" value="PAS"/>
    <property type="match status" value="1"/>
</dbReference>
<dbReference type="OrthoDB" id="9797364at2"/>
<protein>
    <submittedName>
        <fullName evidence="5">Methyl-accepting chemotaxis sensory transducer with Pas/Pac sensor</fullName>
    </submittedName>
</protein>
<dbReference type="EMBL" id="FNHS01000003">
    <property type="protein sequence ID" value="SDM76430.1"/>
    <property type="molecule type" value="Genomic_DNA"/>
</dbReference>
<sequence>MFARLQGRREQSAKLAALSRALATIEFALDGTILDANSNFLAAMGYTLAEIQGRHHSLFVDQAHRDSPTYRQFWEQLRRGEFQTAEYRRIAKGGREVWIQATYNPVFNTAGKPTKIVKFATEITADKLRTLDLEGQIKALHRSQAVIAFSLDGTILSANQNFLDAVGYRLDEIVGRHHSLFVSEPERSGEAYRTFWAALARGEYQSGAFKRTAKGGRAIWIQATYNPITDADGRLVRVVKFATDITAQMDARERRAEVQKTVGEELDAISDAVADVTRQTGEAAGTVGRVSEDIATLSTGAEQLSLSVNEISEQVTQAAGIAGQAVEQAQHTGRIVAGLSEQATQIGDVVGLISGIAAQTNLLALNATIEAARAGEAGRGFAVVASEVKTLALQTARATDQIRTQIAATQATTRTAVDAIGAIRDTIGTLSAVSSTIASAVEEQSVVTREMSGSLRTASGGVSAIASGMDTIAQASTRLDAATRQVREASRSMG</sequence>
<feature type="domain" description="Methyl-accepting transducer" evidence="2">
    <location>
        <begin position="258"/>
        <end position="494"/>
    </location>
</feature>
<evidence type="ECO:0000259" key="2">
    <source>
        <dbReference type="PROSITE" id="PS50111"/>
    </source>
</evidence>
<dbReference type="SMART" id="SM00086">
    <property type="entry name" value="PAC"/>
    <property type="match status" value="2"/>
</dbReference>
<dbReference type="PROSITE" id="PS50113">
    <property type="entry name" value="PAC"/>
    <property type="match status" value="2"/>
</dbReference>
<dbReference type="PANTHER" id="PTHR24422">
    <property type="entry name" value="CHEMOTAXIS PROTEIN METHYLTRANSFERASE"/>
    <property type="match status" value="1"/>
</dbReference>
<dbReference type="SMART" id="SM00283">
    <property type="entry name" value="MA"/>
    <property type="match status" value="1"/>
</dbReference>
<evidence type="ECO:0000256" key="1">
    <source>
        <dbReference type="PROSITE-ProRule" id="PRU00284"/>
    </source>
</evidence>
<evidence type="ECO:0000259" key="4">
    <source>
        <dbReference type="PROSITE" id="PS50113"/>
    </source>
</evidence>
<dbReference type="Pfam" id="PF08447">
    <property type="entry name" value="PAS_3"/>
    <property type="match status" value="1"/>
</dbReference>
<gene>
    <name evidence="5" type="ORF">SAMN05216360_103317</name>
</gene>
<dbReference type="InterPro" id="IPR004090">
    <property type="entry name" value="Chemotax_Me-accpt_rcpt"/>
</dbReference>
<dbReference type="GO" id="GO:0006935">
    <property type="term" value="P:chemotaxis"/>
    <property type="evidence" value="ECO:0007669"/>
    <property type="project" value="InterPro"/>
</dbReference>
<dbReference type="PROSITE" id="PS50111">
    <property type="entry name" value="CHEMOTAXIS_TRANSDUC_2"/>
    <property type="match status" value="1"/>
</dbReference>
<feature type="domain" description="PAC" evidence="4">
    <location>
        <begin position="205"/>
        <end position="257"/>
    </location>
</feature>
<dbReference type="InterPro" id="IPR050903">
    <property type="entry name" value="Bact_Chemotaxis_MeTrfase"/>
</dbReference>
<organism evidence="5 6">
    <name type="scientific">Methylobacterium phyllostachyos</name>
    <dbReference type="NCBI Taxonomy" id="582672"/>
    <lineage>
        <taxon>Bacteria</taxon>
        <taxon>Pseudomonadati</taxon>
        <taxon>Pseudomonadota</taxon>
        <taxon>Alphaproteobacteria</taxon>
        <taxon>Hyphomicrobiales</taxon>
        <taxon>Methylobacteriaceae</taxon>
        <taxon>Methylobacterium</taxon>
    </lineage>
</organism>
<dbReference type="GO" id="GO:0007165">
    <property type="term" value="P:signal transduction"/>
    <property type="evidence" value="ECO:0007669"/>
    <property type="project" value="UniProtKB-KW"/>
</dbReference>
<dbReference type="SUPFAM" id="SSF55785">
    <property type="entry name" value="PYP-like sensor domain (PAS domain)"/>
    <property type="match status" value="2"/>
</dbReference>
<accession>A0A1G9VW65</accession>
<evidence type="ECO:0000313" key="5">
    <source>
        <dbReference type="EMBL" id="SDM76430.1"/>
    </source>
</evidence>
<dbReference type="PRINTS" id="PR00260">
    <property type="entry name" value="CHEMTRNSDUCR"/>
</dbReference>
<dbReference type="InterPro" id="IPR013655">
    <property type="entry name" value="PAS_fold_3"/>
</dbReference>
<dbReference type="SUPFAM" id="SSF58104">
    <property type="entry name" value="Methyl-accepting chemotaxis protein (MCP) signaling domain"/>
    <property type="match status" value="1"/>
</dbReference>
<dbReference type="InterPro" id="IPR013656">
    <property type="entry name" value="PAS_4"/>
</dbReference>
<dbReference type="STRING" id="582672.SAMN05216360_103317"/>
<dbReference type="InterPro" id="IPR004089">
    <property type="entry name" value="MCPsignal_dom"/>
</dbReference>
<reference evidence="6" key="1">
    <citation type="submission" date="2016-10" db="EMBL/GenBank/DDBJ databases">
        <authorList>
            <person name="Varghese N."/>
            <person name="Submissions S."/>
        </authorList>
    </citation>
    <scope>NUCLEOTIDE SEQUENCE [LARGE SCALE GENOMIC DNA]</scope>
    <source>
        <strain evidence="6">BL47</strain>
    </source>
</reference>
<dbReference type="CDD" id="cd00130">
    <property type="entry name" value="PAS"/>
    <property type="match status" value="2"/>
</dbReference>
<dbReference type="InterPro" id="IPR000700">
    <property type="entry name" value="PAS-assoc_C"/>
</dbReference>
<dbReference type="InterPro" id="IPR001610">
    <property type="entry name" value="PAC"/>
</dbReference>
<dbReference type="NCBIfam" id="TIGR00229">
    <property type="entry name" value="sensory_box"/>
    <property type="match status" value="2"/>
</dbReference>